<name>A0ABV8G8J4_9ACTN</name>
<feature type="signal peptide" evidence="2">
    <location>
        <begin position="1"/>
        <end position="23"/>
    </location>
</feature>
<gene>
    <name evidence="3" type="ORF">ACFOY2_18065</name>
</gene>
<feature type="transmembrane region" description="Helical" evidence="1">
    <location>
        <begin position="191"/>
        <end position="210"/>
    </location>
</feature>
<dbReference type="Proteomes" id="UP001595851">
    <property type="component" value="Unassembled WGS sequence"/>
</dbReference>
<proteinExistence type="predicted"/>
<reference evidence="4" key="1">
    <citation type="journal article" date="2019" name="Int. J. Syst. Evol. Microbiol.">
        <title>The Global Catalogue of Microorganisms (GCM) 10K type strain sequencing project: providing services to taxonomists for standard genome sequencing and annotation.</title>
        <authorList>
            <consortium name="The Broad Institute Genomics Platform"/>
            <consortium name="The Broad Institute Genome Sequencing Center for Infectious Disease"/>
            <person name="Wu L."/>
            <person name="Ma J."/>
        </authorList>
    </citation>
    <scope>NUCLEOTIDE SEQUENCE [LARGE SCALE GENOMIC DNA]</scope>
    <source>
        <strain evidence="4">TBRC 1276</strain>
    </source>
</reference>
<sequence length="232" mass="24488">MDVLRRPWILLVLALALTGCGSATPPLSVSALFGEYARSTNVKGDKFRGETSEDRLAQFASEGTPDQVLEAMMAAQPCGRGCLPDSSVGDAVTSYAGFGGKSFERDILVKRHDGRLELMTLYIARTAGGKTTALIDPGGRRYTGGLNDFRENNELLGSDDWILTHDDITATSGQGRVVVVSGSTRSPWNPGLIALLGLGGVALIIGVTYLSRASRAGSPFDQEDPGPSPDGQ</sequence>
<organism evidence="3 4">
    <name type="scientific">Nonomuraea purpurea</name>
    <dbReference type="NCBI Taxonomy" id="1849276"/>
    <lineage>
        <taxon>Bacteria</taxon>
        <taxon>Bacillati</taxon>
        <taxon>Actinomycetota</taxon>
        <taxon>Actinomycetes</taxon>
        <taxon>Streptosporangiales</taxon>
        <taxon>Streptosporangiaceae</taxon>
        <taxon>Nonomuraea</taxon>
    </lineage>
</organism>
<evidence type="ECO:0000313" key="3">
    <source>
        <dbReference type="EMBL" id="MFC4009144.1"/>
    </source>
</evidence>
<keyword evidence="4" id="KW-1185">Reference proteome</keyword>
<dbReference type="RefSeq" id="WP_379529204.1">
    <property type="nucleotide sequence ID" value="NZ_JBHSBI010000008.1"/>
</dbReference>
<accession>A0ABV8G8J4</accession>
<dbReference type="EMBL" id="JBHSBI010000008">
    <property type="protein sequence ID" value="MFC4009144.1"/>
    <property type="molecule type" value="Genomic_DNA"/>
</dbReference>
<evidence type="ECO:0000256" key="2">
    <source>
        <dbReference type="SAM" id="SignalP"/>
    </source>
</evidence>
<evidence type="ECO:0008006" key="5">
    <source>
        <dbReference type="Google" id="ProtNLM"/>
    </source>
</evidence>
<evidence type="ECO:0000256" key="1">
    <source>
        <dbReference type="SAM" id="Phobius"/>
    </source>
</evidence>
<evidence type="ECO:0000313" key="4">
    <source>
        <dbReference type="Proteomes" id="UP001595851"/>
    </source>
</evidence>
<dbReference type="PROSITE" id="PS51257">
    <property type="entry name" value="PROKAR_LIPOPROTEIN"/>
    <property type="match status" value="1"/>
</dbReference>
<comment type="caution">
    <text evidence="3">The sequence shown here is derived from an EMBL/GenBank/DDBJ whole genome shotgun (WGS) entry which is preliminary data.</text>
</comment>
<keyword evidence="1" id="KW-0472">Membrane</keyword>
<keyword evidence="1" id="KW-1133">Transmembrane helix</keyword>
<keyword evidence="2" id="KW-0732">Signal</keyword>
<protein>
    <recommendedName>
        <fullName evidence="5">Lipoprotein</fullName>
    </recommendedName>
</protein>
<keyword evidence="1" id="KW-0812">Transmembrane</keyword>
<feature type="chain" id="PRO_5045927171" description="Lipoprotein" evidence="2">
    <location>
        <begin position="24"/>
        <end position="232"/>
    </location>
</feature>